<organism evidence="3 4">
    <name type="scientific">Halapricum desulfuricans</name>
    <dbReference type="NCBI Taxonomy" id="2841257"/>
    <lineage>
        <taxon>Archaea</taxon>
        <taxon>Methanobacteriati</taxon>
        <taxon>Methanobacteriota</taxon>
        <taxon>Stenosarchaea group</taxon>
        <taxon>Halobacteria</taxon>
        <taxon>Halobacteriales</taxon>
        <taxon>Haloarculaceae</taxon>
        <taxon>Halapricum</taxon>
    </lineage>
</organism>
<evidence type="ECO:0000256" key="1">
    <source>
        <dbReference type="SAM" id="Phobius"/>
    </source>
</evidence>
<feature type="transmembrane region" description="Helical" evidence="1">
    <location>
        <begin position="71"/>
        <end position="89"/>
    </location>
</feature>
<dbReference type="GeneID" id="68858364"/>
<keyword evidence="1" id="KW-0472">Membrane</keyword>
<dbReference type="Pfam" id="PF07690">
    <property type="entry name" value="MFS_1"/>
    <property type="match status" value="1"/>
</dbReference>
<dbReference type="InterPro" id="IPR053160">
    <property type="entry name" value="MFS_DHA3_Transporter"/>
</dbReference>
<dbReference type="PANTHER" id="PTHR23530:SF1">
    <property type="entry name" value="PERMEASE, MAJOR FACILITATOR SUPERFAMILY-RELATED"/>
    <property type="match status" value="1"/>
</dbReference>
<dbReference type="RefSeq" id="WP_229120533.1">
    <property type="nucleotide sequence ID" value="NZ_CP064791.1"/>
</dbReference>
<evidence type="ECO:0000259" key="2">
    <source>
        <dbReference type="PROSITE" id="PS50850"/>
    </source>
</evidence>
<feature type="transmembrane region" description="Helical" evidence="1">
    <location>
        <begin position="164"/>
        <end position="181"/>
    </location>
</feature>
<keyword evidence="1" id="KW-1133">Transmembrane helix</keyword>
<dbReference type="InterPro" id="IPR011701">
    <property type="entry name" value="MFS"/>
</dbReference>
<evidence type="ECO:0000313" key="4">
    <source>
        <dbReference type="Proteomes" id="UP000663292"/>
    </source>
</evidence>
<dbReference type="Gene3D" id="1.20.1250.20">
    <property type="entry name" value="MFS general substrate transporter like domains"/>
    <property type="match status" value="1"/>
</dbReference>
<keyword evidence="1" id="KW-0812">Transmembrane</keyword>
<dbReference type="EMBL" id="CP064791">
    <property type="protein sequence ID" value="QSG15251.1"/>
    <property type="molecule type" value="Genomic_DNA"/>
</dbReference>
<dbReference type="AlphaFoldDB" id="A0A897NSP6"/>
<feature type="transmembrane region" description="Helical" evidence="1">
    <location>
        <begin position="139"/>
        <end position="158"/>
    </location>
</feature>
<feature type="transmembrane region" description="Helical" evidence="1">
    <location>
        <begin position="377"/>
        <end position="402"/>
    </location>
</feature>
<feature type="transmembrane region" description="Helical" evidence="1">
    <location>
        <begin position="297"/>
        <end position="323"/>
    </location>
</feature>
<sequence>MVDASRTVLKYYLYRATSGPGFTYPIYTLFLLLNGLSYTEIGIIATIQALIVVGGEIPTGYVGDRIGRRNSLVIAAVTFLLSNAGYLFATDFWGFLFVFGTLSFGQTFVSGSGSAWLYDTLQEHDIEGEYTRVSGRAGAVSKAVQAVTMIAGGLLYVADPYYPFYAAVALSVLNVGLVLRLPKNAAYAADDERQAEGESLSMLDALPTIRDRITARELRWFVVYLSLFSGALMTADMYIQPVVRDALEQSFGAVLATYGVEEAATLGFFYASFMGISAIGSDYAAEVESWLGVRKAMLLLPVAIGAFYLVPVFAPVAVFPMFFVMKGSNSLIFPISSRYINDHIGSVGRATVISAIAMVRAVAGVPFRIGSGAFADLFTPIAAVAALGASFLVGAALLYVFATPIREVDVPDRSGESTEATPGPVD</sequence>
<dbReference type="SUPFAM" id="SSF103473">
    <property type="entry name" value="MFS general substrate transporter"/>
    <property type="match status" value="1"/>
</dbReference>
<keyword evidence="4" id="KW-1185">Reference proteome</keyword>
<proteinExistence type="predicted"/>
<name>A0A897NSP6_9EURY</name>
<dbReference type="InterPro" id="IPR020846">
    <property type="entry name" value="MFS_dom"/>
</dbReference>
<dbReference type="PANTHER" id="PTHR23530">
    <property type="entry name" value="TRANSPORT PROTEIN-RELATED"/>
    <property type="match status" value="1"/>
</dbReference>
<gene>
    <name evidence="3" type="ORF">HSEST_1728</name>
</gene>
<feature type="transmembrane region" description="Helical" evidence="1">
    <location>
        <begin position="12"/>
        <end position="35"/>
    </location>
</feature>
<dbReference type="Proteomes" id="UP000663292">
    <property type="component" value="Chromosome"/>
</dbReference>
<feature type="transmembrane region" description="Helical" evidence="1">
    <location>
        <begin position="41"/>
        <end position="59"/>
    </location>
</feature>
<evidence type="ECO:0000313" key="3">
    <source>
        <dbReference type="EMBL" id="QSG15251.1"/>
    </source>
</evidence>
<accession>A0A897NSP6</accession>
<feature type="domain" description="Major facilitator superfamily (MFS) profile" evidence="2">
    <location>
        <begin position="1"/>
        <end position="406"/>
    </location>
</feature>
<protein>
    <submittedName>
        <fullName evidence="3">MFS family permease</fullName>
    </submittedName>
</protein>
<dbReference type="GO" id="GO:0022857">
    <property type="term" value="F:transmembrane transporter activity"/>
    <property type="evidence" value="ECO:0007669"/>
    <property type="project" value="InterPro"/>
</dbReference>
<feature type="transmembrane region" description="Helical" evidence="1">
    <location>
        <begin position="220"/>
        <end position="243"/>
    </location>
</feature>
<feature type="transmembrane region" description="Helical" evidence="1">
    <location>
        <begin position="263"/>
        <end position="285"/>
    </location>
</feature>
<feature type="transmembrane region" description="Helical" evidence="1">
    <location>
        <begin position="95"/>
        <end position="118"/>
    </location>
</feature>
<dbReference type="PROSITE" id="PS50850">
    <property type="entry name" value="MFS"/>
    <property type="match status" value="1"/>
</dbReference>
<reference evidence="3 4" key="1">
    <citation type="submission" date="2020-11" db="EMBL/GenBank/DDBJ databases">
        <title>Carbohydrate-dependent, anaerobic sulfur respiration: A novel catabolism in halophilic archaea.</title>
        <authorList>
            <person name="Sorokin D.Y."/>
            <person name="Messina E."/>
            <person name="Smedile F."/>
            <person name="La Cono V."/>
            <person name="Hallsworth J.E."/>
            <person name="Yakimov M.M."/>
        </authorList>
    </citation>
    <scope>NUCLEOTIDE SEQUENCE [LARGE SCALE GENOMIC DNA]</scope>
    <source>
        <strain evidence="3 4">HSR-Est</strain>
    </source>
</reference>
<dbReference type="InterPro" id="IPR036259">
    <property type="entry name" value="MFS_trans_sf"/>
</dbReference>